<comment type="caution">
    <text evidence="2">The sequence shown here is derived from an EMBL/GenBank/DDBJ whole genome shotgun (WGS) entry which is preliminary data.</text>
</comment>
<evidence type="ECO:0000256" key="1">
    <source>
        <dbReference type="SAM" id="MobiDB-lite"/>
    </source>
</evidence>
<accession>A0AAD7MBG3</accession>
<proteinExistence type="predicted"/>
<name>A0AAD7MBG3_MYCRO</name>
<protein>
    <submittedName>
        <fullName evidence="2">Uncharacterized protein</fullName>
    </submittedName>
</protein>
<reference evidence="2" key="1">
    <citation type="submission" date="2023-03" db="EMBL/GenBank/DDBJ databases">
        <title>Massive genome expansion in bonnet fungi (Mycena s.s.) driven by repeated elements and novel gene families across ecological guilds.</title>
        <authorList>
            <consortium name="Lawrence Berkeley National Laboratory"/>
            <person name="Harder C.B."/>
            <person name="Miyauchi S."/>
            <person name="Viragh M."/>
            <person name="Kuo A."/>
            <person name="Thoen E."/>
            <person name="Andreopoulos B."/>
            <person name="Lu D."/>
            <person name="Skrede I."/>
            <person name="Drula E."/>
            <person name="Henrissat B."/>
            <person name="Morin E."/>
            <person name="Kohler A."/>
            <person name="Barry K."/>
            <person name="LaButti K."/>
            <person name="Morin E."/>
            <person name="Salamov A."/>
            <person name="Lipzen A."/>
            <person name="Mereny Z."/>
            <person name="Hegedus B."/>
            <person name="Baldrian P."/>
            <person name="Stursova M."/>
            <person name="Weitz H."/>
            <person name="Taylor A."/>
            <person name="Grigoriev I.V."/>
            <person name="Nagy L.G."/>
            <person name="Martin F."/>
            <person name="Kauserud H."/>
        </authorList>
    </citation>
    <scope>NUCLEOTIDE SEQUENCE</scope>
    <source>
        <strain evidence="2">CBHHK067</strain>
    </source>
</reference>
<sequence>MIRLGWVRVVSLKGTISGSSQGLAGSNRAAPNDDLARAMAICLYLTAMAQSKGRNYASMDGPHVHTLSCSETSKLCWYELELCTHPQLLCNAEIMTVYIGLCTEPGRLRNAETMISSAPEKLRPYELWAVGECCTLLTSHTVHAQCQSHLEQNLKPQDFTLKSHVDLPFMANPSYSLFRIGILGSEQGCLAIIYECNFRGPEISNFLILEIDISISGTRKYGRPFLAAAQASDADSLKQVTGMLSELAHVFETTSNDLNSFLAMCNVCDAEQAAFRMSPDECMDDPEDDRNTQESDVPGFALSEGVEMGVEGWDGEEGTGGGVDTTGGSGGAGTSSSAHASDDVKMWDVEGSGDAGPLRPPVVSSTVPPARPFSTSTSPVAPPASSSSSPRRPSIFPGTLKILTGTHSLFFGLPGTVLGAGGSSLAGALGKRALIAPPHIHPSLPLRPPTPMPSRTPPTPSAVVLSTDCKPKTPEALLPQGGGSEGAGEGLWAHELQARVAGRVFFVFVFRSALAPEPPQ</sequence>
<feature type="compositionally biased region" description="Gly residues" evidence="1">
    <location>
        <begin position="318"/>
        <end position="333"/>
    </location>
</feature>
<dbReference type="Proteomes" id="UP001221757">
    <property type="component" value="Unassembled WGS sequence"/>
</dbReference>
<dbReference type="AlphaFoldDB" id="A0AAD7MBG3"/>
<gene>
    <name evidence="2" type="ORF">B0H17DRAFT_1124684</name>
</gene>
<dbReference type="EMBL" id="JARKIE010000003">
    <property type="protein sequence ID" value="KAJ7708890.1"/>
    <property type="molecule type" value="Genomic_DNA"/>
</dbReference>
<evidence type="ECO:0000313" key="3">
    <source>
        <dbReference type="Proteomes" id="UP001221757"/>
    </source>
</evidence>
<keyword evidence="3" id="KW-1185">Reference proteome</keyword>
<organism evidence="2 3">
    <name type="scientific">Mycena rosella</name>
    <name type="common">Pink bonnet</name>
    <name type="synonym">Agaricus rosellus</name>
    <dbReference type="NCBI Taxonomy" id="1033263"/>
    <lineage>
        <taxon>Eukaryota</taxon>
        <taxon>Fungi</taxon>
        <taxon>Dikarya</taxon>
        <taxon>Basidiomycota</taxon>
        <taxon>Agaricomycotina</taxon>
        <taxon>Agaricomycetes</taxon>
        <taxon>Agaricomycetidae</taxon>
        <taxon>Agaricales</taxon>
        <taxon>Marasmiineae</taxon>
        <taxon>Mycenaceae</taxon>
        <taxon>Mycena</taxon>
    </lineage>
</organism>
<feature type="region of interest" description="Disordered" evidence="1">
    <location>
        <begin position="311"/>
        <end position="393"/>
    </location>
</feature>
<feature type="compositionally biased region" description="Low complexity" evidence="1">
    <location>
        <begin position="372"/>
        <end position="393"/>
    </location>
</feature>
<evidence type="ECO:0000313" key="2">
    <source>
        <dbReference type="EMBL" id="KAJ7708890.1"/>
    </source>
</evidence>